<protein>
    <submittedName>
        <fullName evidence="1">Glycerate kinase</fullName>
        <ecNumber evidence="1">2.7.1.31</ecNumber>
    </submittedName>
</protein>
<reference evidence="1 2" key="1">
    <citation type="submission" date="2018-06" db="EMBL/GenBank/DDBJ databases">
        <authorList>
            <consortium name="Pathogen Informatics"/>
            <person name="Doyle S."/>
        </authorList>
    </citation>
    <scope>NUCLEOTIDE SEQUENCE [LARGE SCALE GENOMIC DNA]</scope>
    <source>
        <strain evidence="1 2">NCTC9617</strain>
    </source>
</reference>
<dbReference type="InterPro" id="IPR018193">
    <property type="entry name" value="Glyc_kinase_flavodox-like_fold"/>
</dbReference>
<sequence>MSGLDPRLQQSEIQASCDVTNPLLGEHGATWVYGAQKGADEAALSELEAGMAHYSQLLTQTLGFDVSERPGAGAAGGMGAALIAYTGATLRTGIDLVLELLNADDHLRDAALTIVGEGWLDRQSAFGKAPVGVAGKAARHGVPVVALCGGRDESSRQLYQHHIDAMWSICQRPMALAESMNTCEPLLADAAENVLRTFLSGWRGEAHKRITV</sequence>
<evidence type="ECO:0000313" key="2">
    <source>
        <dbReference type="Proteomes" id="UP000255167"/>
    </source>
</evidence>
<gene>
    <name evidence="1" type="primary">glxK_1</name>
    <name evidence="1" type="ORF">NCTC9617_00843</name>
</gene>
<dbReference type="GO" id="GO:0008887">
    <property type="term" value="F:glycerate kinase activity"/>
    <property type="evidence" value="ECO:0007669"/>
    <property type="project" value="UniProtKB-EC"/>
</dbReference>
<proteinExistence type="predicted"/>
<dbReference type="PANTHER" id="PTHR21599">
    <property type="entry name" value="GLYCERATE KINASE"/>
    <property type="match status" value="1"/>
</dbReference>
<dbReference type="AlphaFoldDB" id="A0A378F2Q8"/>
<dbReference type="EMBL" id="UGNC01000004">
    <property type="protein sequence ID" value="STW39321.1"/>
    <property type="molecule type" value="Genomic_DNA"/>
</dbReference>
<dbReference type="Proteomes" id="UP000255167">
    <property type="component" value="Unassembled WGS sequence"/>
</dbReference>
<organism evidence="1 2">
    <name type="scientific">Klebsiella pneumoniae</name>
    <dbReference type="NCBI Taxonomy" id="573"/>
    <lineage>
        <taxon>Bacteria</taxon>
        <taxon>Pseudomonadati</taxon>
        <taxon>Pseudomonadota</taxon>
        <taxon>Gammaproteobacteria</taxon>
        <taxon>Enterobacterales</taxon>
        <taxon>Enterobacteriaceae</taxon>
        <taxon>Klebsiella/Raoultella group</taxon>
        <taxon>Klebsiella</taxon>
        <taxon>Klebsiella pneumoniae complex</taxon>
    </lineage>
</organism>
<accession>A0A378F2Q8</accession>
<dbReference type="InterPro" id="IPR036129">
    <property type="entry name" value="Glycerate_kinase_sf"/>
</dbReference>
<dbReference type="Pfam" id="PF02595">
    <property type="entry name" value="Gly_kinase"/>
    <property type="match status" value="1"/>
</dbReference>
<name>A0A378F2Q8_KLEPN</name>
<dbReference type="InterPro" id="IPR004381">
    <property type="entry name" value="Glycerate_kinase"/>
</dbReference>
<dbReference type="EC" id="2.7.1.31" evidence="1"/>
<dbReference type="SUPFAM" id="SSF110738">
    <property type="entry name" value="Glycerate kinase I"/>
    <property type="match status" value="1"/>
</dbReference>
<keyword evidence="1" id="KW-0808">Transferase</keyword>
<dbReference type="Gene3D" id="3.90.1510.10">
    <property type="entry name" value="Glycerate kinase, domain 2"/>
    <property type="match status" value="1"/>
</dbReference>
<evidence type="ECO:0000313" key="1">
    <source>
        <dbReference type="EMBL" id="STW39321.1"/>
    </source>
</evidence>
<dbReference type="PANTHER" id="PTHR21599:SF0">
    <property type="entry name" value="GLYCERATE KINASE"/>
    <property type="match status" value="1"/>
</dbReference>
<dbReference type="GO" id="GO:0031388">
    <property type="term" value="P:organic acid phosphorylation"/>
    <property type="evidence" value="ECO:0007669"/>
    <property type="project" value="InterPro"/>
</dbReference>
<keyword evidence="1" id="KW-0418">Kinase</keyword>
<dbReference type="NCBIfam" id="TIGR00045">
    <property type="entry name" value="glycerate kinase"/>
    <property type="match status" value="1"/>
</dbReference>